<proteinExistence type="predicted"/>
<dbReference type="WBParaSite" id="Hba_00025">
    <property type="protein sequence ID" value="Hba_00025"/>
    <property type="gene ID" value="Hba_00025"/>
</dbReference>
<keyword evidence="1" id="KW-1185">Reference proteome</keyword>
<protein>
    <submittedName>
        <fullName evidence="2">Uncharacterized protein</fullName>
    </submittedName>
</protein>
<organism evidence="1 2">
    <name type="scientific">Heterorhabditis bacteriophora</name>
    <name type="common">Entomopathogenic nematode worm</name>
    <dbReference type="NCBI Taxonomy" id="37862"/>
    <lineage>
        <taxon>Eukaryota</taxon>
        <taxon>Metazoa</taxon>
        <taxon>Ecdysozoa</taxon>
        <taxon>Nematoda</taxon>
        <taxon>Chromadorea</taxon>
        <taxon>Rhabditida</taxon>
        <taxon>Rhabditina</taxon>
        <taxon>Rhabditomorpha</taxon>
        <taxon>Strongyloidea</taxon>
        <taxon>Heterorhabditidae</taxon>
        <taxon>Heterorhabditis</taxon>
    </lineage>
</organism>
<sequence length="120" mass="14346">MIFFSVFDPILFEYIFIKILIKKKTKHNRCFCNKAKMIGYMASQRPRQQTELWNRKYLEIPNTNGRQSVYLSRGFIPPMYARTETRPDSKFATYPASNSNTFARRKSQVNTHNTIYYKQI</sequence>
<evidence type="ECO:0000313" key="2">
    <source>
        <dbReference type="WBParaSite" id="Hba_00025"/>
    </source>
</evidence>
<evidence type="ECO:0000313" key="1">
    <source>
        <dbReference type="Proteomes" id="UP000095283"/>
    </source>
</evidence>
<dbReference type="AlphaFoldDB" id="A0A1I7W5Z3"/>
<name>A0A1I7W5Z3_HETBA</name>
<dbReference type="Proteomes" id="UP000095283">
    <property type="component" value="Unplaced"/>
</dbReference>
<accession>A0A1I7W5Z3</accession>
<reference evidence="2" key="1">
    <citation type="submission" date="2016-11" db="UniProtKB">
        <authorList>
            <consortium name="WormBaseParasite"/>
        </authorList>
    </citation>
    <scope>IDENTIFICATION</scope>
</reference>